<dbReference type="InterPro" id="IPR036452">
    <property type="entry name" value="Ribo_hydro-like"/>
</dbReference>
<dbReference type="GO" id="GO:0008477">
    <property type="term" value="F:purine nucleosidase activity"/>
    <property type="evidence" value="ECO:0007669"/>
    <property type="project" value="TreeGrafter"/>
</dbReference>
<evidence type="ECO:0000259" key="3">
    <source>
        <dbReference type="Pfam" id="PF01156"/>
    </source>
</evidence>
<evidence type="ECO:0000256" key="2">
    <source>
        <dbReference type="ARBA" id="ARBA00023295"/>
    </source>
</evidence>
<dbReference type="PANTHER" id="PTHR12304:SF4">
    <property type="entry name" value="URIDINE NUCLEOSIDASE"/>
    <property type="match status" value="1"/>
</dbReference>
<comment type="caution">
    <text evidence="4">The sequence shown here is derived from an EMBL/GenBank/DDBJ whole genome shotgun (WGS) entry which is preliminary data.</text>
</comment>
<dbReference type="Proteomes" id="UP001056429">
    <property type="component" value="Unassembled WGS sequence"/>
</dbReference>
<sequence length="314" mass="34520">MSINLKKKPVIIDCDPGYDDALALILALGNEKLDVRAITTCAGNQTGEKILKNALNIVSFLEKDITVALGAKKPLMRELEIAPEVHGETGLDGAELPEGNRVANKENAINLMKKIIMETDEKITIIVTGPLTNMALLLTLYPEVKDKIYEISIMGGACFGGNVTPCAEYNIKTDPEAAEIVFKSGIKIAMCGLDVTHRALFTKADFRDIRAIGNNTSELAYRILVAYSKYYEENTELEGIPVHDACAVAYAIDSSIFETKKCYVTVETKGEFTTGQTVVDYRDLLRKEKNVEVAFDIDKGAFLNLFKAAIRELP</sequence>
<organism evidence="4 5">
    <name type="scientific">Oceanirhabdus seepicola</name>
    <dbReference type="NCBI Taxonomy" id="2828781"/>
    <lineage>
        <taxon>Bacteria</taxon>
        <taxon>Bacillati</taxon>
        <taxon>Bacillota</taxon>
        <taxon>Clostridia</taxon>
        <taxon>Eubacteriales</taxon>
        <taxon>Clostridiaceae</taxon>
        <taxon>Oceanirhabdus</taxon>
    </lineage>
</organism>
<keyword evidence="5" id="KW-1185">Reference proteome</keyword>
<dbReference type="GO" id="GO:0006152">
    <property type="term" value="P:purine nucleoside catabolic process"/>
    <property type="evidence" value="ECO:0007669"/>
    <property type="project" value="TreeGrafter"/>
</dbReference>
<evidence type="ECO:0000313" key="4">
    <source>
        <dbReference type="EMBL" id="MCM1991005.1"/>
    </source>
</evidence>
<dbReference type="GO" id="GO:0005829">
    <property type="term" value="C:cytosol"/>
    <property type="evidence" value="ECO:0007669"/>
    <property type="project" value="TreeGrafter"/>
</dbReference>
<dbReference type="InterPro" id="IPR023186">
    <property type="entry name" value="IUNH"/>
</dbReference>
<gene>
    <name evidence="4" type="ORF">KDK92_14835</name>
</gene>
<dbReference type="AlphaFoldDB" id="A0A9J6P5C2"/>
<dbReference type="EMBL" id="JAGSOJ010000003">
    <property type="protein sequence ID" value="MCM1991005.1"/>
    <property type="molecule type" value="Genomic_DNA"/>
</dbReference>
<protein>
    <submittedName>
        <fullName evidence="4">Nucleoside hydrolase</fullName>
    </submittedName>
</protein>
<dbReference type="Gene3D" id="3.90.245.10">
    <property type="entry name" value="Ribonucleoside hydrolase-like"/>
    <property type="match status" value="1"/>
</dbReference>
<reference evidence="4" key="2">
    <citation type="submission" date="2021-04" db="EMBL/GenBank/DDBJ databases">
        <authorList>
            <person name="Dong X."/>
        </authorList>
    </citation>
    <scope>NUCLEOTIDE SEQUENCE</scope>
    <source>
        <strain evidence="4">ZWT</strain>
    </source>
</reference>
<accession>A0A9J6P5C2</accession>
<evidence type="ECO:0000256" key="1">
    <source>
        <dbReference type="ARBA" id="ARBA00022801"/>
    </source>
</evidence>
<feature type="domain" description="Inosine/uridine-preferring nucleoside hydrolase" evidence="3">
    <location>
        <begin position="10"/>
        <end position="303"/>
    </location>
</feature>
<name>A0A9J6P5C2_9CLOT</name>
<dbReference type="SUPFAM" id="SSF53590">
    <property type="entry name" value="Nucleoside hydrolase"/>
    <property type="match status" value="1"/>
</dbReference>
<dbReference type="RefSeq" id="WP_250860115.1">
    <property type="nucleotide sequence ID" value="NZ_JAGSOJ010000003.1"/>
</dbReference>
<keyword evidence="1 4" id="KW-0378">Hydrolase</keyword>
<proteinExistence type="predicted"/>
<dbReference type="Pfam" id="PF01156">
    <property type="entry name" value="IU_nuc_hydro"/>
    <property type="match status" value="1"/>
</dbReference>
<dbReference type="PANTHER" id="PTHR12304">
    <property type="entry name" value="INOSINE-URIDINE PREFERRING NUCLEOSIDE HYDROLASE"/>
    <property type="match status" value="1"/>
</dbReference>
<dbReference type="CDD" id="cd02651">
    <property type="entry name" value="nuc_hydro_IU_UC_XIUA"/>
    <property type="match status" value="1"/>
</dbReference>
<dbReference type="InterPro" id="IPR001910">
    <property type="entry name" value="Inosine/uridine_hydrolase_dom"/>
</dbReference>
<evidence type="ECO:0000313" key="5">
    <source>
        <dbReference type="Proteomes" id="UP001056429"/>
    </source>
</evidence>
<reference evidence="4" key="1">
    <citation type="journal article" date="2021" name="mSystems">
        <title>Bacteria and Archaea Synergistically Convert Glycine Betaine to Biogenic Methane in the Formosa Cold Seep of the South China Sea.</title>
        <authorList>
            <person name="Li L."/>
            <person name="Zhang W."/>
            <person name="Zhang S."/>
            <person name="Song L."/>
            <person name="Sun Q."/>
            <person name="Zhang H."/>
            <person name="Xiang H."/>
            <person name="Dong X."/>
        </authorList>
    </citation>
    <scope>NUCLEOTIDE SEQUENCE</scope>
    <source>
        <strain evidence="4">ZWT</strain>
    </source>
</reference>
<keyword evidence="2" id="KW-0326">Glycosidase</keyword>